<evidence type="ECO:0000313" key="3">
    <source>
        <dbReference type="EMBL" id="OJT04888.1"/>
    </source>
</evidence>
<proteinExistence type="predicted"/>
<protein>
    <recommendedName>
        <fullName evidence="2">Integrase core domain-containing protein</fullName>
    </recommendedName>
</protein>
<dbReference type="PANTHER" id="PTHR46791">
    <property type="entry name" value="EXPRESSED PROTEIN"/>
    <property type="match status" value="1"/>
</dbReference>
<feature type="region of interest" description="Disordered" evidence="1">
    <location>
        <begin position="449"/>
        <end position="481"/>
    </location>
</feature>
<dbReference type="Proteomes" id="UP000184267">
    <property type="component" value="Unassembled WGS sequence"/>
</dbReference>
<dbReference type="InterPro" id="IPR058913">
    <property type="entry name" value="Integrase_dom_put"/>
</dbReference>
<dbReference type="InterPro" id="IPR012337">
    <property type="entry name" value="RNaseH-like_sf"/>
</dbReference>
<evidence type="ECO:0000259" key="2">
    <source>
        <dbReference type="Pfam" id="PF24764"/>
    </source>
</evidence>
<dbReference type="OMA" id="GWSANIC"/>
<feature type="domain" description="Integrase core" evidence="2">
    <location>
        <begin position="245"/>
        <end position="425"/>
    </location>
</feature>
<evidence type="ECO:0000313" key="4">
    <source>
        <dbReference type="Proteomes" id="UP000184267"/>
    </source>
</evidence>
<accession>A0A1M2VB85</accession>
<dbReference type="STRING" id="154538.A0A1M2VB85"/>
<gene>
    <name evidence="3" type="ORF">TRAPUB_4360</name>
</gene>
<comment type="caution">
    <text evidence="3">The sequence shown here is derived from an EMBL/GenBank/DDBJ whole genome shotgun (WGS) entry which is preliminary data.</text>
</comment>
<reference evidence="3 4" key="1">
    <citation type="submission" date="2016-10" db="EMBL/GenBank/DDBJ databases">
        <title>Genome sequence of the basidiomycete white-rot fungus Trametes pubescens.</title>
        <authorList>
            <person name="Makela M.R."/>
            <person name="Granchi Z."/>
            <person name="Peng M."/>
            <person name="De Vries R.P."/>
            <person name="Grigoriev I."/>
            <person name="Riley R."/>
            <person name="Hilden K."/>
        </authorList>
    </citation>
    <scope>NUCLEOTIDE SEQUENCE [LARGE SCALE GENOMIC DNA]</scope>
    <source>
        <strain evidence="3 4">FBCC735</strain>
    </source>
</reference>
<dbReference type="OrthoDB" id="2792799at2759"/>
<dbReference type="PANTHER" id="PTHR46791:SF5">
    <property type="entry name" value="CLR5 DOMAIN-CONTAINING PROTEIN-RELATED"/>
    <property type="match status" value="1"/>
</dbReference>
<dbReference type="SUPFAM" id="SSF53098">
    <property type="entry name" value="Ribonuclease H-like"/>
    <property type="match status" value="1"/>
</dbReference>
<evidence type="ECO:0000256" key="1">
    <source>
        <dbReference type="SAM" id="MobiDB-lite"/>
    </source>
</evidence>
<dbReference type="EMBL" id="MNAD01001510">
    <property type="protein sequence ID" value="OJT04888.1"/>
    <property type="molecule type" value="Genomic_DNA"/>
</dbReference>
<sequence length="596" mass="68238">MDVLPQSLPPLPQPAGEQASWSYNIQSAYRTLVETYNSTRRIASQEDSDPLRVKYHIDRISQEVLPLTQGLEADGSVPEAWLLEVARAFGAAARVLCNMQGALNERETSHVQVPQPVTVQHTHRKGRPRKVISAAFLAHAFLPSRNISIRKLSSVLGVHRHTVRNYMKLYGIARQWDEISDPELDTIIRKFKEQKPKVGFRYIVGFLRSHGVRIQKHRVLASIRRVDGLGRTLRTHATIRRRKYVSSRPNALWHCNGHHKLILWGIVIHGFADGFCHTLVGLRASTNNSAATVLDVFLDAVHEYGTPSRVRGDRGGENIEVSVWMILRRGRNRASFMWGSSTHNTRIERMWVEVGRHFCRAWRAFFLRLERYHGLDRRNPNHLWLLHTLFLDAINTDCRIFQEAWNAHPISGPDTHDRSPQDLRFLGQTQQGLYTDDCHGLTEEEIHEYYGTSPGAPRRRRPGQTGAGHPPEEDDSEDEGAGLDEEIAASQTANIRHPGVPVPEHACPFPDPEYETVFFTVLDDLRSHSYIPPGYGARVDEQDMGFEEIEIIRYGRRCRKELEVALPESVWQPQMVLWTQGLHVLNQILYRLEEDQ</sequence>
<dbReference type="AlphaFoldDB" id="A0A1M2VB85"/>
<feature type="compositionally biased region" description="Acidic residues" evidence="1">
    <location>
        <begin position="472"/>
        <end position="481"/>
    </location>
</feature>
<keyword evidence="4" id="KW-1185">Reference proteome</keyword>
<dbReference type="Pfam" id="PF24764">
    <property type="entry name" value="rva_4"/>
    <property type="match status" value="1"/>
</dbReference>
<name>A0A1M2VB85_TRAPU</name>
<organism evidence="3 4">
    <name type="scientific">Trametes pubescens</name>
    <name type="common">White-rot fungus</name>
    <dbReference type="NCBI Taxonomy" id="154538"/>
    <lineage>
        <taxon>Eukaryota</taxon>
        <taxon>Fungi</taxon>
        <taxon>Dikarya</taxon>
        <taxon>Basidiomycota</taxon>
        <taxon>Agaricomycotina</taxon>
        <taxon>Agaricomycetes</taxon>
        <taxon>Polyporales</taxon>
        <taxon>Polyporaceae</taxon>
        <taxon>Trametes</taxon>
    </lineage>
</organism>